<evidence type="ECO:0000313" key="2">
    <source>
        <dbReference type="Proteomes" id="UP000299102"/>
    </source>
</evidence>
<dbReference type="AlphaFoldDB" id="A0A4C1X8L8"/>
<dbReference type="Proteomes" id="UP000299102">
    <property type="component" value="Unassembled WGS sequence"/>
</dbReference>
<organism evidence="1 2">
    <name type="scientific">Eumeta variegata</name>
    <name type="common">Bagworm moth</name>
    <name type="synonym">Eumeta japonica</name>
    <dbReference type="NCBI Taxonomy" id="151549"/>
    <lineage>
        <taxon>Eukaryota</taxon>
        <taxon>Metazoa</taxon>
        <taxon>Ecdysozoa</taxon>
        <taxon>Arthropoda</taxon>
        <taxon>Hexapoda</taxon>
        <taxon>Insecta</taxon>
        <taxon>Pterygota</taxon>
        <taxon>Neoptera</taxon>
        <taxon>Endopterygota</taxon>
        <taxon>Lepidoptera</taxon>
        <taxon>Glossata</taxon>
        <taxon>Ditrysia</taxon>
        <taxon>Tineoidea</taxon>
        <taxon>Psychidae</taxon>
        <taxon>Oiketicinae</taxon>
        <taxon>Eumeta</taxon>
    </lineage>
</organism>
<accession>A0A4C1X8L8</accession>
<name>A0A4C1X8L8_EUMVA</name>
<dbReference type="EMBL" id="BGZK01000742">
    <property type="protein sequence ID" value="GBP58684.1"/>
    <property type="molecule type" value="Genomic_DNA"/>
</dbReference>
<gene>
    <name evidence="1" type="ORF">EVAR_97087_1</name>
</gene>
<protein>
    <submittedName>
        <fullName evidence="1">Uncharacterized protein</fullName>
    </submittedName>
</protein>
<keyword evidence="2" id="KW-1185">Reference proteome</keyword>
<reference evidence="1 2" key="1">
    <citation type="journal article" date="2019" name="Commun. Biol.">
        <title>The bagworm genome reveals a unique fibroin gene that provides high tensile strength.</title>
        <authorList>
            <person name="Kono N."/>
            <person name="Nakamura H."/>
            <person name="Ohtoshi R."/>
            <person name="Tomita M."/>
            <person name="Numata K."/>
            <person name="Arakawa K."/>
        </authorList>
    </citation>
    <scope>NUCLEOTIDE SEQUENCE [LARGE SCALE GENOMIC DNA]</scope>
</reference>
<evidence type="ECO:0000313" key="1">
    <source>
        <dbReference type="EMBL" id="GBP58684.1"/>
    </source>
</evidence>
<proteinExistence type="predicted"/>
<sequence>MSGKLMGSEFTNAIFAFNRIKSDLQKSKRNRYFNLTASVLGAFVSPLYHQATPQPHLRPRDLKRQPAVRSLLTAFATNAAILSGSDDLAPA</sequence>
<comment type="caution">
    <text evidence="1">The sequence shown here is derived from an EMBL/GenBank/DDBJ whole genome shotgun (WGS) entry which is preliminary data.</text>
</comment>